<evidence type="ECO:0000313" key="9">
    <source>
        <dbReference type="Proteomes" id="UP000001307"/>
    </source>
</evidence>
<comment type="similarity">
    <text evidence="2">Belongs to the MiT/TFE family.</text>
</comment>
<keyword evidence="3" id="KW-0805">Transcription regulation</keyword>
<dbReference type="OrthoDB" id="6242697at2759"/>
<dbReference type="InterPro" id="IPR036638">
    <property type="entry name" value="HLH_DNA-bd_sf"/>
</dbReference>
<dbReference type="GO" id="GO:0046983">
    <property type="term" value="F:protein dimerization activity"/>
    <property type="evidence" value="ECO:0007669"/>
    <property type="project" value="InterPro"/>
</dbReference>
<keyword evidence="5" id="KW-0804">Transcription</keyword>
<accession>E4WYI5</accession>
<dbReference type="PROSITE" id="PS50888">
    <property type="entry name" value="BHLH"/>
    <property type="match status" value="1"/>
</dbReference>
<evidence type="ECO:0000256" key="4">
    <source>
        <dbReference type="ARBA" id="ARBA00023125"/>
    </source>
</evidence>
<evidence type="ECO:0000256" key="1">
    <source>
        <dbReference type="ARBA" id="ARBA00004123"/>
    </source>
</evidence>
<evidence type="ECO:0000256" key="2">
    <source>
        <dbReference type="ARBA" id="ARBA00008289"/>
    </source>
</evidence>
<dbReference type="InterPro" id="IPR011598">
    <property type="entry name" value="bHLH_dom"/>
</dbReference>
<dbReference type="PANTHER" id="PTHR45776">
    <property type="entry name" value="MIP04163P"/>
    <property type="match status" value="1"/>
</dbReference>
<dbReference type="AlphaFoldDB" id="E4WYI5"/>
<dbReference type="SUPFAM" id="SSF47459">
    <property type="entry name" value="HLH, helix-loop-helix DNA-binding domain"/>
    <property type="match status" value="1"/>
</dbReference>
<dbReference type="SMART" id="SM00353">
    <property type="entry name" value="HLH"/>
    <property type="match status" value="1"/>
</dbReference>
<organism evidence="8 9">
    <name type="scientific">Oikopleura dioica</name>
    <name type="common">Tunicate</name>
    <dbReference type="NCBI Taxonomy" id="34765"/>
    <lineage>
        <taxon>Eukaryota</taxon>
        <taxon>Metazoa</taxon>
        <taxon>Chordata</taxon>
        <taxon>Tunicata</taxon>
        <taxon>Appendicularia</taxon>
        <taxon>Copelata</taxon>
        <taxon>Oikopleuridae</taxon>
        <taxon>Oikopleura</taxon>
    </lineage>
</organism>
<gene>
    <name evidence="8" type="ORF">GSOID_T00013522001</name>
</gene>
<name>E4WYI5_OIKDI</name>
<feature type="domain" description="BHLH" evidence="7">
    <location>
        <begin position="257"/>
        <end position="310"/>
    </location>
</feature>
<dbReference type="GO" id="GO:0000981">
    <property type="term" value="F:DNA-binding transcription factor activity, RNA polymerase II-specific"/>
    <property type="evidence" value="ECO:0007669"/>
    <property type="project" value="TreeGrafter"/>
</dbReference>
<dbReference type="EMBL" id="FN653019">
    <property type="protein sequence ID" value="CBY22749.1"/>
    <property type="molecule type" value="Genomic_DNA"/>
</dbReference>
<dbReference type="Proteomes" id="UP000001307">
    <property type="component" value="Unassembled WGS sequence"/>
</dbReference>
<keyword evidence="9" id="KW-1185">Reference proteome</keyword>
<keyword evidence="4" id="KW-0238">DNA-binding</keyword>
<evidence type="ECO:0000256" key="3">
    <source>
        <dbReference type="ARBA" id="ARBA00023015"/>
    </source>
</evidence>
<dbReference type="InParanoid" id="E4WYI5"/>
<reference evidence="8 9" key="1">
    <citation type="journal article" date="2010" name="Science">
        <title>Plasticity of animal genome architecture unmasked by rapid evolution of a pelagic tunicate.</title>
        <authorList>
            <person name="Denoeud F."/>
            <person name="Henriet S."/>
            <person name="Mungpakdee S."/>
            <person name="Aury J.M."/>
            <person name="Da Silva C."/>
            <person name="Brinkmann H."/>
            <person name="Mikhaleva J."/>
            <person name="Olsen L.C."/>
            <person name="Jubin C."/>
            <person name="Canestro C."/>
            <person name="Bouquet J.M."/>
            <person name="Danks G."/>
            <person name="Poulain J."/>
            <person name="Campsteijn C."/>
            <person name="Adamski M."/>
            <person name="Cross I."/>
            <person name="Yadetie F."/>
            <person name="Muffato M."/>
            <person name="Louis A."/>
            <person name="Butcher S."/>
            <person name="Tsagkogeorga G."/>
            <person name="Konrad A."/>
            <person name="Singh S."/>
            <person name="Jensen M.F."/>
            <person name="Cong E.H."/>
            <person name="Eikeseth-Otteraa H."/>
            <person name="Noel B."/>
            <person name="Anthouard V."/>
            <person name="Porcel B.M."/>
            <person name="Kachouri-Lafond R."/>
            <person name="Nishino A."/>
            <person name="Ugolini M."/>
            <person name="Chourrout P."/>
            <person name="Nishida H."/>
            <person name="Aasland R."/>
            <person name="Huzurbazar S."/>
            <person name="Westhof E."/>
            <person name="Delsuc F."/>
            <person name="Lehrach H."/>
            <person name="Reinhardt R."/>
            <person name="Weissenbach J."/>
            <person name="Roy S.W."/>
            <person name="Artiguenave F."/>
            <person name="Postlethwait J.H."/>
            <person name="Manak J.R."/>
            <person name="Thompson E.M."/>
            <person name="Jaillon O."/>
            <person name="Du Pasquier L."/>
            <person name="Boudinot P."/>
            <person name="Liberles D.A."/>
            <person name="Volff J.N."/>
            <person name="Philippe H."/>
            <person name="Lenhard B."/>
            <person name="Roest Crollius H."/>
            <person name="Wincker P."/>
            <person name="Chourrout D."/>
        </authorList>
    </citation>
    <scope>NUCLEOTIDE SEQUENCE [LARGE SCALE GENOMIC DNA]</scope>
</reference>
<evidence type="ECO:0000259" key="7">
    <source>
        <dbReference type="PROSITE" id="PS50888"/>
    </source>
</evidence>
<dbReference type="PANTHER" id="PTHR45776:SF2">
    <property type="entry name" value="MIP04163P"/>
    <property type="match status" value="1"/>
</dbReference>
<dbReference type="Gene3D" id="4.10.280.10">
    <property type="entry name" value="Helix-loop-helix DNA-binding domain"/>
    <property type="match status" value="1"/>
</dbReference>
<evidence type="ECO:0000256" key="6">
    <source>
        <dbReference type="ARBA" id="ARBA00023242"/>
    </source>
</evidence>
<protein>
    <recommendedName>
        <fullName evidence="7">BHLH domain-containing protein</fullName>
    </recommendedName>
</protein>
<sequence length="529" mass="60769">MSSYDQRNQYEGQYLIQNSSARSKAKPIAVPIVSVRKTENTNSLPISLRIIVIYPFLFRSAFGSVPSQFSEARLWTRHKNIIEKELENQRSFRPIYVHFSGYQTKEKYFKLMSFTNFRIPFIIKDSRLSGSPGNRFGQFNNTFGAHSAPPNRDISSPNRADSQMKDIFEDIATVGTNFEQQLRIKLDQDPRDINQNYNQTQPQSNISQMIPMNNARRPPQASSVAQSFSPSSCPTLYMPVKQEMGDDEVRQIQKDRQKKDNHNLIERRRRYNINDRIKELGQLIPRSGDPEMRWNKGNILKAAVDHIRKLHNRQERQNRSDDRSKKMEAMNRQLMVRLQECENAMRSNGLEVPDMPEREDFINQLGGNEVGNMQDDDLESAPSPGDIMSLNDDLQSTHSMQSQNFISSPRRIGASEPKPMGQSTLQQSSSLNQFSHQNNSFASGVGTPEFGSLFSQLQELISDPSLQDVTDVGGMTLANQNQPRAQNQARQAPERVQSFQETVHDMNFRRQENTLFQDDFNMVDDIQFD</sequence>
<comment type="subcellular location">
    <subcellularLocation>
        <location evidence="1">Nucleus</location>
    </subcellularLocation>
</comment>
<evidence type="ECO:0000256" key="5">
    <source>
        <dbReference type="ARBA" id="ARBA00023163"/>
    </source>
</evidence>
<dbReference type="GO" id="GO:0000978">
    <property type="term" value="F:RNA polymerase II cis-regulatory region sequence-specific DNA binding"/>
    <property type="evidence" value="ECO:0007669"/>
    <property type="project" value="TreeGrafter"/>
</dbReference>
<dbReference type="GO" id="GO:0005634">
    <property type="term" value="C:nucleus"/>
    <property type="evidence" value="ECO:0007669"/>
    <property type="project" value="UniProtKB-SubCell"/>
</dbReference>
<dbReference type="Pfam" id="PF00010">
    <property type="entry name" value="HLH"/>
    <property type="match status" value="1"/>
</dbReference>
<proteinExistence type="inferred from homology"/>
<keyword evidence="6" id="KW-0539">Nucleus</keyword>
<evidence type="ECO:0000313" key="8">
    <source>
        <dbReference type="EMBL" id="CBY22749.1"/>
    </source>
</evidence>